<dbReference type="InterPro" id="IPR000792">
    <property type="entry name" value="Tscrpt_reg_LuxR_C"/>
</dbReference>
<dbReference type="GO" id="GO:0006355">
    <property type="term" value="P:regulation of DNA-templated transcription"/>
    <property type="evidence" value="ECO:0007669"/>
    <property type="project" value="InterPro"/>
</dbReference>
<feature type="domain" description="Response regulatory" evidence="5">
    <location>
        <begin position="3"/>
        <end position="119"/>
    </location>
</feature>
<dbReference type="PROSITE" id="PS50043">
    <property type="entry name" value="HTH_LUXR_2"/>
    <property type="match status" value="1"/>
</dbReference>
<keyword evidence="7" id="KW-1185">Reference proteome</keyword>
<dbReference type="CDD" id="cd17535">
    <property type="entry name" value="REC_NarL-like"/>
    <property type="match status" value="1"/>
</dbReference>
<dbReference type="PROSITE" id="PS50110">
    <property type="entry name" value="RESPONSE_REGULATORY"/>
    <property type="match status" value="1"/>
</dbReference>
<dbReference type="RefSeq" id="WP_135464220.1">
    <property type="nucleotide sequence ID" value="NZ_SRLC01000002.1"/>
</dbReference>
<dbReference type="PANTHER" id="PTHR43214">
    <property type="entry name" value="TWO-COMPONENT RESPONSE REGULATOR"/>
    <property type="match status" value="1"/>
</dbReference>
<accession>A0A4Z0PWM5</accession>
<dbReference type="Pfam" id="PF00072">
    <property type="entry name" value="Response_reg"/>
    <property type="match status" value="1"/>
</dbReference>
<evidence type="ECO:0000313" key="6">
    <source>
        <dbReference type="EMBL" id="TGE21674.1"/>
    </source>
</evidence>
<dbReference type="Proteomes" id="UP000297549">
    <property type="component" value="Unassembled WGS sequence"/>
</dbReference>
<dbReference type="OrthoDB" id="9797341at2"/>
<comment type="caution">
    <text evidence="6">The sequence shown here is derived from an EMBL/GenBank/DDBJ whole genome shotgun (WGS) entry which is preliminary data.</text>
</comment>
<dbReference type="EMBL" id="SRLC01000002">
    <property type="protein sequence ID" value="TGE21674.1"/>
    <property type="molecule type" value="Genomic_DNA"/>
</dbReference>
<dbReference type="InterPro" id="IPR058245">
    <property type="entry name" value="NreC/VraR/RcsB-like_REC"/>
</dbReference>
<dbReference type="SMART" id="SM00448">
    <property type="entry name" value="REC"/>
    <property type="match status" value="1"/>
</dbReference>
<keyword evidence="1 3" id="KW-0597">Phosphoprotein</keyword>
<feature type="modified residue" description="4-aspartylphosphate" evidence="3">
    <location>
        <position position="54"/>
    </location>
</feature>
<dbReference type="InterPro" id="IPR016032">
    <property type="entry name" value="Sig_transdc_resp-reg_C-effctor"/>
</dbReference>
<dbReference type="GO" id="GO:0003677">
    <property type="term" value="F:DNA binding"/>
    <property type="evidence" value="ECO:0007669"/>
    <property type="project" value="UniProtKB-KW"/>
</dbReference>
<feature type="domain" description="HTH luxR-type" evidence="4">
    <location>
        <begin position="147"/>
        <end position="212"/>
    </location>
</feature>
<dbReference type="SMART" id="SM00421">
    <property type="entry name" value="HTH_LUXR"/>
    <property type="match status" value="1"/>
</dbReference>
<protein>
    <submittedName>
        <fullName evidence="6">Response regulator transcription factor</fullName>
    </submittedName>
</protein>
<dbReference type="GO" id="GO:0000160">
    <property type="term" value="P:phosphorelay signal transduction system"/>
    <property type="evidence" value="ECO:0007669"/>
    <property type="project" value="InterPro"/>
</dbReference>
<evidence type="ECO:0000313" key="7">
    <source>
        <dbReference type="Proteomes" id="UP000297549"/>
    </source>
</evidence>
<dbReference type="InterPro" id="IPR011006">
    <property type="entry name" value="CheY-like_superfamily"/>
</dbReference>
<gene>
    <name evidence="6" type="ORF">E5K00_15485</name>
</gene>
<dbReference type="PRINTS" id="PR00038">
    <property type="entry name" value="HTHLUXR"/>
</dbReference>
<name>A0A4Z0PWM5_9BACT</name>
<dbReference type="Pfam" id="PF00196">
    <property type="entry name" value="GerE"/>
    <property type="match status" value="1"/>
</dbReference>
<dbReference type="InterPro" id="IPR001789">
    <property type="entry name" value="Sig_transdc_resp-reg_receiver"/>
</dbReference>
<dbReference type="Gene3D" id="3.40.50.2300">
    <property type="match status" value="1"/>
</dbReference>
<proteinExistence type="predicted"/>
<reference evidence="6 7" key="1">
    <citation type="submission" date="2019-04" db="EMBL/GenBank/DDBJ databases">
        <authorList>
            <person name="Feng G."/>
            <person name="Zhang J."/>
            <person name="Zhu H."/>
        </authorList>
    </citation>
    <scope>NUCLEOTIDE SEQUENCE [LARGE SCALE GENOMIC DNA]</scope>
    <source>
        <strain evidence="6 7">JCM 31653</strain>
    </source>
</reference>
<dbReference type="CDD" id="cd06170">
    <property type="entry name" value="LuxR_C_like"/>
    <property type="match status" value="1"/>
</dbReference>
<keyword evidence="2" id="KW-0238">DNA-binding</keyword>
<evidence type="ECO:0000259" key="5">
    <source>
        <dbReference type="PROSITE" id="PS50110"/>
    </source>
</evidence>
<dbReference type="PANTHER" id="PTHR43214:SF43">
    <property type="entry name" value="TWO-COMPONENT RESPONSE REGULATOR"/>
    <property type="match status" value="1"/>
</dbReference>
<organism evidence="6 7">
    <name type="scientific">Hymenobacter aquaticus</name>
    <dbReference type="NCBI Taxonomy" id="1867101"/>
    <lineage>
        <taxon>Bacteria</taxon>
        <taxon>Pseudomonadati</taxon>
        <taxon>Bacteroidota</taxon>
        <taxon>Cytophagia</taxon>
        <taxon>Cytophagales</taxon>
        <taxon>Hymenobacteraceae</taxon>
        <taxon>Hymenobacter</taxon>
    </lineage>
</organism>
<sequence length="216" mass="23619">MIRIILTDDHAIIRDGVRSLLRDEPELDVVGEAGNGEELLALLPGTPADVVLLDLTMPGKDGFATLNTLREQYPQIRVLILSMLDHERYVAQALDAGATGYVLKNTSRSELVYALHRVAAGHHFLCTAISMGLLRKFQAPELPVGESARATSSLSKRELEVLQLIAEGLTNAEIADKLFTSKRTIETHRQNIIEKTQAKNTAALIKFAVSSGLLPE</sequence>
<evidence type="ECO:0000256" key="1">
    <source>
        <dbReference type="ARBA" id="ARBA00022553"/>
    </source>
</evidence>
<dbReference type="AlphaFoldDB" id="A0A4Z0PWM5"/>
<dbReference type="SUPFAM" id="SSF46894">
    <property type="entry name" value="C-terminal effector domain of the bipartite response regulators"/>
    <property type="match status" value="1"/>
</dbReference>
<evidence type="ECO:0000256" key="3">
    <source>
        <dbReference type="PROSITE-ProRule" id="PRU00169"/>
    </source>
</evidence>
<dbReference type="InterPro" id="IPR039420">
    <property type="entry name" value="WalR-like"/>
</dbReference>
<evidence type="ECO:0000256" key="2">
    <source>
        <dbReference type="ARBA" id="ARBA00023125"/>
    </source>
</evidence>
<dbReference type="SUPFAM" id="SSF52172">
    <property type="entry name" value="CheY-like"/>
    <property type="match status" value="1"/>
</dbReference>
<evidence type="ECO:0000259" key="4">
    <source>
        <dbReference type="PROSITE" id="PS50043"/>
    </source>
</evidence>